<dbReference type="EMBL" id="JBBPBN010000012">
    <property type="protein sequence ID" value="KAK9028025.1"/>
    <property type="molecule type" value="Genomic_DNA"/>
</dbReference>
<evidence type="ECO:0000313" key="2">
    <source>
        <dbReference type="Proteomes" id="UP001396334"/>
    </source>
</evidence>
<evidence type="ECO:0000313" key="1">
    <source>
        <dbReference type="EMBL" id="KAK9028025.1"/>
    </source>
</evidence>
<keyword evidence="2" id="KW-1185">Reference proteome</keyword>
<protein>
    <submittedName>
        <fullName evidence="1">Uncharacterized protein</fullName>
    </submittedName>
</protein>
<name>A0ABR2SSK9_9ROSI</name>
<sequence length="86" mass="9221">MVSGNEDGEEMWLCNGSEVRYKGEGGLRELSEVEEVCGCSGKGHHGGWQSALLGIMGAGSVLEQLTRLRWNPVQLGSMGVVKVDQT</sequence>
<reference evidence="1 2" key="1">
    <citation type="journal article" date="2024" name="G3 (Bethesda)">
        <title>Genome assembly of Hibiscus sabdariffa L. provides insights into metabolisms of medicinal natural products.</title>
        <authorList>
            <person name="Kim T."/>
        </authorList>
    </citation>
    <scope>NUCLEOTIDE SEQUENCE [LARGE SCALE GENOMIC DNA]</scope>
    <source>
        <strain evidence="1">TK-2024</strain>
        <tissue evidence="1">Old leaves</tissue>
    </source>
</reference>
<proteinExistence type="predicted"/>
<organism evidence="1 2">
    <name type="scientific">Hibiscus sabdariffa</name>
    <name type="common">roselle</name>
    <dbReference type="NCBI Taxonomy" id="183260"/>
    <lineage>
        <taxon>Eukaryota</taxon>
        <taxon>Viridiplantae</taxon>
        <taxon>Streptophyta</taxon>
        <taxon>Embryophyta</taxon>
        <taxon>Tracheophyta</taxon>
        <taxon>Spermatophyta</taxon>
        <taxon>Magnoliopsida</taxon>
        <taxon>eudicotyledons</taxon>
        <taxon>Gunneridae</taxon>
        <taxon>Pentapetalae</taxon>
        <taxon>rosids</taxon>
        <taxon>malvids</taxon>
        <taxon>Malvales</taxon>
        <taxon>Malvaceae</taxon>
        <taxon>Malvoideae</taxon>
        <taxon>Hibiscus</taxon>
    </lineage>
</organism>
<comment type="caution">
    <text evidence="1">The sequence shown here is derived from an EMBL/GenBank/DDBJ whole genome shotgun (WGS) entry which is preliminary data.</text>
</comment>
<accession>A0ABR2SSK9</accession>
<dbReference type="Proteomes" id="UP001396334">
    <property type="component" value="Unassembled WGS sequence"/>
</dbReference>
<gene>
    <name evidence="1" type="ORF">V6N11_067840</name>
</gene>